<feature type="domain" description="Cysteine-rich" evidence="1">
    <location>
        <begin position="147"/>
        <end position="231"/>
    </location>
</feature>
<reference evidence="2 3" key="1">
    <citation type="submission" date="2019-06" db="EMBL/GenBank/DDBJ databases">
        <title>Draft genome sequence of Corynebacterium striatum NBRC 15291.</title>
        <authorList>
            <person name="Miura T."/>
            <person name="Furukawa M."/>
            <person name="Shimamura M."/>
            <person name="Ohyama Y."/>
            <person name="Yamazoe A."/>
            <person name="Kawasaki H."/>
        </authorList>
    </citation>
    <scope>NUCLEOTIDE SEQUENCE [LARGE SCALE GENOMIC DNA]</scope>
    <source>
        <strain evidence="2 3">NBRC 15291</strain>
    </source>
</reference>
<evidence type="ECO:0000313" key="2">
    <source>
        <dbReference type="EMBL" id="GEA44040.1"/>
    </source>
</evidence>
<dbReference type="Pfam" id="PF02754">
    <property type="entry name" value="CCG"/>
    <property type="match status" value="2"/>
</dbReference>
<dbReference type="Proteomes" id="UP000315234">
    <property type="component" value="Unassembled WGS sequence"/>
</dbReference>
<dbReference type="EMBL" id="BJLD01000002">
    <property type="protein sequence ID" value="GEA44040.1"/>
    <property type="molecule type" value="Genomic_DNA"/>
</dbReference>
<dbReference type="InterPro" id="IPR004017">
    <property type="entry name" value="Cys_rich_dom"/>
</dbReference>
<proteinExistence type="predicted"/>
<organism evidence="2 3">
    <name type="scientific">Corynebacterium striatum</name>
    <dbReference type="NCBI Taxonomy" id="43770"/>
    <lineage>
        <taxon>Bacteria</taxon>
        <taxon>Bacillati</taxon>
        <taxon>Actinomycetota</taxon>
        <taxon>Actinomycetes</taxon>
        <taxon>Mycobacteriales</taxon>
        <taxon>Corynebacteriaceae</taxon>
        <taxon>Corynebacterium</taxon>
    </lineage>
</organism>
<feature type="domain" description="Cysteine-rich" evidence="1">
    <location>
        <begin position="17"/>
        <end position="95"/>
    </location>
</feature>
<protein>
    <submittedName>
        <fullName evidence="2">Glycolate oxidase</fullName>
    </submittedName>
</protein>
<name>A0ABC9ZQ67_CORST</name>
<dbReference type="GO" id="GO:0016491">
    <property type="term" value="F:oxidoreductase activity"/>
    <property type="evidence" value="ECO:0007669"/>
    <property type="project" value="UniProtKB-ARBA"/>
</dbReference>
<dbReference type="AlphaFoldDB" id="A0ABC9ZQ67"/>
<dbReference type="PANTHER" id="PTHR30296:SF0">
    <property type="entry name" value="LACTATE UTILIZATION PROTEIN A"/>
    <property type="match status" value="1"/>
</dbReference>
<evidence type="ECO:0000259" key="1">
    <source>
        <dbReference type="Pfam" id="PF02754"/>
    </source>
</evidence>
<comment type="caution">
    <text evidence="2">The sequence shown here is derived from an EMBL/GenBank/DDBJ whole genome shotgun (WGS) entry which is preliminary data.</text>
</comment>
<dbReference type="RefSeq" id="WP_141276823.1">
    <property type="nucleotide sequence ID" value="NZ_BJLD01000002.1"/>
</dbReference>
<dbReference type="PANTHER" id="PTHR30296">
    <property type="entry name" value="UNCHARACTERIZED PROTEIN YKGE"/>
    <property type="match status" value="1"/>
</dbReference>
<sequence length="272" mass="29797">MAHTGQLKERKHANCTFSTCIGDALFPDAHKATALILSRLGHEVVFPEEQTCCGQMHINTGYQKETLGMIRSYADAFADPSIDYVVSASGSCVGAVREQHVKIADRFGSSADVDGAKKASQKTLDLPEFLVDIEQRTDLGAFFPHKVTYHDSCHGLRFLKLGDRPYQLLSKVEGIDLVPLENVEECCGFGGTFSLKNPEVSQAMVSDKTRHVKDTEAEYLTGGDSSCLMNIGGALARQRSGVRVLHMAEILASTKEHPWTPETAAYSKEKML</sequence>
<gene>
    <name evidence="2" type="ORF">Cst04h_22100</name>
</gene>
<evidence type="ECO:0000313" key="3">
    <source>
        <dbReference type="Proteomes" id="UP000315234"/>
    </source>
</evidence>
<accession>A0ABC9ZQ67</accession>